<dbReference type="RefSeq" id="WP_069314375.1">
    <property type="nucleotide sequence ID" value="NZ_MDTU01000005.1"/>
</dbReference>
<reference evidence="1 2" key="1">
    <citation type="submission" date="2016-08" db="EMBL/GenBank/DDBJ databases">
        <title>Draft genome sequence of Candidatus Piscirickettsia litoralis, from seawater.</title>
        <authorList>
            <person name="Wan X."/>
            <person name="Lee A.J."/>
            <person name="Hou S."/>
            <person name="Donachie S.P."/>
        </authorList>
    </citation>
    <scope>NUCLEOTIDE SEQUENCE [LARGE SCALE GENOMIC DNA]</scope>
    <source>
        <strain evidence="1 2">Y2</strain>
    </source>
</reference>
<dbReference type="Proteomes" id="UP000094329">
    <property type="component" value="Unassembled WGS sequence"/>
</dbReference>
<accession>A0ABX2ZXA6</accession>
<protein>
    <recommendedName>
        <fullName evidence="3">DUF2513 domain-containing protein</fullName>
    </recommendedName>
</protein>
<proteinExistence type="predicted"/>
<dbReference type="EMBL" id="MDTU01000005">
    <property type="protein sequence ID" value="ODN41239.1"/>
    <property type="molecule type" value="Genomic_DNA"/>
</dbReference>
<sequence length="158" mass="17365">MDLVVEESNIELFHECVSIIFAELYKNFPIAVPINALVLLGVEDVRARIIEIEQWKQTDHKEMVMLATLKWLLSVGYILSKSEHLHFGSAAKMVLSPVSLEALKVNVFPNKEEKKSIGDKLINAVASGGKKAMVSLSSAALSTLATTGTSQLINHLHL</sequence>
<evidence type="ECO:0008006" key="3">
    <source>
        <dbReference type="Google" id="ProtNLM"/>
    </source>
</evidence>
<evidence type="ECO:0000313" key="1">
    <source>
        <dbReference type="EMBL" id="ODN41239.1"/>
    </source>
</evidence>
<gene>
    <name evidence="1" type="ORF">BGC07_17650</name>
</gene>
<name>A0ABX2ZXA6_9GAMM</name>
<organism evidence="1 2">
    <name type="scientific">Piscirickettsia litoralis</name>
    <dbReference type="NCBI Taxonomy" id="1891921"/>
    <lineage>
        <taxon>Bacteria</taxon>
        <taxon>Pseudomonadati</taxon>
        <taxon>Pseudomonadota</taxon>
        <taxon>Gammaproteobacteria</taxon>
        <taxon>Thiotrichales</taxon>
        <taxon>Piscirickettsiaceae</taxon>
        <taxon>Piscirickettsia</taxon>
    </lineage>
</organism>
<keyword evidence="2" id="KW-1185">Reference proteome</keyword>
<evidence type="ECO:0000313" key="2">
    <source>
        <dbReference type="Proteomes" id="UP000094329"/>
    </source>
</evidence>
<comment type="caution">
    <text evidence="1">The sequence shown here is derived from an EMBL/GenBank/DDBJ whole genome shotgun (WGS) entry which is preliminary data.</text>
</comment>